<comment type="caution">
    <text evidence="2">The sequence shown here is derived from an EMBL/GenBank/DDBJ whole genome shotgun (WGS) entry which is preliminary data.</text>
</comment>
<dbReference type="AlphaFoldDB" id="A0A369K2C5"/>
<dbReference type="STRING" id="39966.A0A369K2C5"/>
<feature type="region of interest" description="Disordered" evidence="1">
    <location>
        <begin position="1"/>
        <end position="29"/>
    </location>
</feature>
<evidence type="ECO:0000313" key="2">
    <source>
        <dbReference type="EMBL" id="RDB25046.1"/>
    </source>
</evidence>
<gene>
    <name evidence="2" type="ORF">Hypma_007811</name>
</gene>
<dbReference type="Pfam" id="PF20414">
    <property type="entry name" value="DUF6698"/>
    <property type="match status" value="1"/>
</dbReference>
<protein>
    <submittedName>
        <fullName evidence="2">Uncharacterized protein</fullName>
    </submittedName>
</protein>
<sequence>MSDAAENDPSPRKRLRDDALQMGPRKKARISDPLVHHGRHFGRTVHALCNVHILIVDGMLRLGELANEPEESFTYEQRRAFRVFRQLLNMIPELDDRLINGGGEEAEGVARHIQKGVSSARSDDTKSLKGAILDWISPIDEPLCPPIHRNQKFNCGFKHDVTGALLCPVQLDWSDPQVKDALSSGELAVPGDHWPVLLYAQCKFDPEDPWKGFLKNRILVLAYKHIFTSPSSVEKEVKATRSGNARIHGMTKVTCPSIAYVATQARFALSSSSVFSRTDTVTDSERFYNSLLEFLEDNEEQQNVDELLVWWNRYVLLRIQC</sequence>
<organism evidence="2 3">
    <name type="scientific">Hypsizygus marmoreus</name>
    <name type="common">White beech mushroom</name>
    <name type="synonym">Agaricus marmoreus</name>
    <dbReference type="NCBI Taxonomy" id="39966"/>
    <lineage>
        <taxon>Eukaryota</taxon>
        <taxon>Fungi</taxon>
        <taxon>Dikarya</taxon>
        <taxon>Basidiomycota</taxon>
        <taxon>Agaricomycotina</taxon>
        <taxon>Agaricomycetes</taxon>
        <taxon>Agaricomycetidae</taxon>
        <taxon>Agaricales</taxon>
        <taxon>Tricholomatineae</taxon>
        <taxon>Lyophyllaceae</taxon>
        <taxon>Hypsizygus</taxon>
    </lineage>
</organism>
<dbReference type="InterPro" id="IPR046521">
    <property type="entry name" value="DUF6698"/>
</dbReference>
<name>A0A369K2C5_HYPMA</name>
<evidence type="ECO:0000313" key="3">
    <source>
        <dbReference type="Proteomes" id="UP000076154"/>
    </source>
</evidence>
<dbReference type="OrthoDB" id="3160134at2759"/>
<dbReference type="EMBL" id="LUEZ02000041">
    <property type="protein sequence ID" value="RDB25046.1"/>
    <property type="molecule type" value="Genomic_DNA"/>
</dbReference>
<keyword evidence="3" id="KW-1185">Reference proteome</keyword>
<feature type="compositionally biased region" description="Basic and acidic residues" evidence="1">
    <location>
        <begin position="9"/>
        <end position="19"/>
    </location>
</feature>
<proteinExistence type="predicted"/>
<evidence type="ECO:0000256" key="1">
    <source>
        <dbReference type="SAM" id="MobiDB-lite"/>
    </source>
</evidence>
<reference evidence="2" key="1">
    <citation type="submission" date="2018-04" db="EMBL/GenBank/DDBJ databases">
        <title>Whole genome sequencing of Hypsizygus marmoreus.</title>
        <authorList>
            <person name="Choi I.-G."/>
            <person name="Min B."/>
            <person name="Kim J.-G."/>
            <person name="Kim S."/>
            <person name="Oh Y.-L."/>
            <person name="Kong W.-S."/>
            <person name="Park H."/>
            <person name="Jeong J."/>
            <person name="Song E.-S."/>
        </authorList>
    </citation>
    <scope>NUCLEOTIDE SEQUENCE [LARGE SCALE GENOMIC DNA]</scope>
    <source>
        <strain evidence="2">51987-8</strain>
    </source>
</reference>
<dbReference type="InParanoid" id="A0A369K2C5"/>
<accession>A0A369K2C5</accession>
<dbReference type="Proteomes" id="UP000076154">
    <property type="component" value="Unassembled WGS sequence"/>
</dbReference>